<dbReference type="Pfam" id="PF06239">
    <property type="entry name" value="ECSIT_N"/>
    <property type="match status" value="1"/>
</dbReference>
<dbReference type="Proteomes" id="UP000267096">
    <property type="component" value="Unassembled WGS sequence"/>
</dbReference>
<dbReference type="EMBL" id="UYRR01001820">
    <property type="protein sequence ID" value="VDK18976.1"/>
    <property type="molecule type" value="Genomic_DNA"/>
</dbReference>
<evidence type="ECO:0000313" key="3">
    <source>
        <dbReference type="Proteomes" id="UP000267096"/>
    </source>
</evidence>
<dbReference type="WBParaSite" id="ASIM_0000174601-mRNA-1">
    <property type="protein sequence ID" value="ASIM_0000174601-mRNA-1"/>
    <property type="gene ID" value="ASIM_0000174601"/>
</dbReference>
<dbReference type="AlphaFoldDB" id="A0A0M3J2I8"/>
<dbReference type="GO" id="GO:0005739">
    <property type="term" value="C:mitochondrion"/>
    <property type="evidence" value="ECO:0007669"/>
    <property type="project" value="TreeGrafter"/>
</dbReference>
<dbReference type="PANTHER" id="PTHR13113:SF1">
    <property type="entry name" value="EVOLUTIONARILY CONSERVED SIGNALING INTERMEDIATE IN TOLL PATHWAY, MITOCHONDRIAL"/>
    <property type="match status" value="1"/>
</dbReference>
<protein>
    <submittedName>
        <fullName evidence="4">ECSIT domain-containing protein</fullName>
    </submittedName>
</protein>
<evidence type="ECO:0000313" key="4">
    <source>
        <dbReference type="WBParaSite" id="ASIM_0000174601-mRNA-1"/>
    </source>
</evidence>
<accession>A0A0M3J2I8</accession>
<keyword evidence="3" id="KW-1185">Reference proteome</keyword>
<dbReference type="GO" id="GO:0007178">
    <property type="term" value="P:cell surface receptor protein serine/threonine kinase signaling pathway"/>
    <property type="evidence" value="ECO:0007669"/>
    <property type="project" value="TreeGrafter"/>
</dbReference>
<reference evidence="4" key="1">
    <citation type="submission" date="2017-02" db="UniProtKB">
        <authorList>
            <consortium name="WormBaseParasite"/>
        </authorList>
    </citation>
    <scope>IDENTIFICATION</scope>
</reference>
<reference evidence="2 3" key="2">
    <citation type="submission" date="2018-11" db="EMBL/GenBank/DDBJ databases">
        <authorList>
            <consortium name="Pathogen Informatics"/>
        </authorList>
    </citation>
    <scope>NUCLEOTIDE SEQUENCE [LARGE SCALE GENOMIC DNA]</scope>
</reference>
<gene>
    <name evidence="2" type="ORF">ASIM_LOCUS1622</name>
</gene>
<sequence length="190" mass="22451">MNGIVRTVNEIALFRLTSVFNKQLWRSASNSAVKKNRVEDDRSERSLQHIDEHFEAVPAEERNKKSFNAAIEVFRQKRTQSRGHVEFINSALKYLEEYGLHKDLDTYKSLLNVFPKGAMIPQNKFQVVNSSSYFQKIFLHYPMQQNCCVKVLDQMEWFGEFALHPSYSFHFLLFHFIFSPRIIQLHFIIT</sequence>
<evidence type="ECO:0000259" key="1">
    <source>
        <dbReference type="Pfam" id="PF06239"/>
    </source>
</evidence>
<dbReference type="InterPro" id="IPR010418">
    <property type="entry name" value="ECSIT"/>
</dbReference>
<dbReference type="PANTHER" id="PTHR13113">
    <property type="entry name" value="ECSIT EVOLUTIONARILY CONSERVED SIGNALING INTERMEDIATE IN TOLL PATHWAYS"/>
    <property type="match status" value="1"/>
</dbReference>
<proteinExistence type="predicted"/>
<organism evidence="4">
    <name type="scientific">Anisakis simplex</name>
    <name type="common">Herring worm</name>
    <dbReference type="NCBI Taxonomy" id="6269"/>
    <lineage>
        <taxon>Eukaryota</taxon>
        <taxon>Metazoa</taxon>
        <taxon>Ecdysozoa</taxon>
        <taxon>Nematoda</taxon>
        <taxon>Chromadorea</taxon>
        <taxon>Rhabditida</taxon>
        <taxon>Spirurina</taxon>
        <taxon>Ascaridomorpha</taxon>
        <taxon>Ascaridoidea</taxon>
        <taxon>Anisakidae</taxon>
        <taxon>Anisakis</taxon>
        <taxon>Anisakis simplex complex</taxon>
    </lineage>
</organism>
<dbReference type="OrthoDB" id="10064298at2759"/>
<dbReference type="InterPro" id="IPR046448">
    <property type="entry name" value="ECSIT_N"/>
</dbReference>
<name>A0A0M3J2I8_ANISI</name>
<evidence type="ECO:0000313" key="2">
    <source>
        <dbReference type="EMBL" id="VDK18976.1"/>
    </source>
</evidence>
<feature type="domain" description="ECSIT N-terminal" evidence="1">
    <location>
        <begin position="52"/>
        <end position="174"/>
    </location>
</feature>
<dbReference type="GO" id="GO:0045087">
    <property type="term" value="P:innate immune response"/>
    <property type="evidence" value="ECO:0007669"/>
    <property type="project" value="TreeGrafter"/>
</dbReference>